<protein>
    <submittedName>
        <fullName evidence="1">Uncharacterized protein</fullName>
    </submittedName>
</protein>
<name>A0A9P0MRZ3_NEZVI</name>
<accession>A0A9P0MRZ3</accession>
<gene>
    <name evidence="1" type="ORF">NEZAVI_LOCUS11265</name>
</gene>
<reference evidence="1" key="1">
    <citation type="submission" date="2022-01" db="EMBL/GenBank/DDBJ databases">
        <authorList>
            <person name="King R."/>
        </authorList>
    </citation>
    <scope>NUCLEOTIDE SEQUENCE</scope>
</reference>
<sequence length="41" mass="4793">MKMSLRTISHQPEVSLTATSNIYLSRFVDTRKLQQCFSVQF</sequence>
<dbReference type="Proteomes" id="UP001152798">
    <property type="component" value="Chromosome 5"/>
</dbReference>
<evidence type="ECO:0000313" key="1">
    <source>
        <dbReference type="EMBL" id="CAH1402445.1"/>
    </source>
</evidence>
<proteinExistence type="predicted"/>
<keyword evidence="2" id="KW-1185">Reference proteome</keyword>
<evidence type="ECO:0000313" key="2">
    <source>
        <dbReference type="Proteomes" id="UP001152798"/>
    </source>
</evidence>
<dbReference type="EMBL" id="OV725081">
    <property type="protein sequence ID" value="CAH1402445.1"/>
    <property type="molecule type" value="Genomic_DNA"/>
</dbReference>
<organism evidence="1 2">
    <name type="scientific">Nezara viridula</name>
    <name type="common">Southern green stink bug</name>
    <name type="synonym">Cimex viridulus</name>
    <dbReference type="NCBI Taxonomy" id="85310"/>
    <lineage>
        <taxon>Eukaryota</taxon>
        <taxon>Metazoa</taxon>
        <taxon>Ecdysozoa</taxon>
        <taxon>Arthropoda</taxon>
        <taxon>Hexapoda</taxon>
        <taxon>Insecta</taxon>
        <taxon>Pterygota</taxon>
        <taxon>Neoptera</taxon>
        <taxon>Paraneoptera</taxon>
        <taxon>Hemiptera</taxon>
        <taxon>Heteroptera</taxon>
        <taxon>Panheteroptera</taxon>
        <taxon>Pentatomomorpha</taxon>
        <taxon>Pentatomoidea</taxon>
        <taxon>Pentatomidae</taxon>
        <taxon>Pentatominae</taxon>
        <taxon>Nezara</taxon>
    </lineage>
</organism>
<dbReference type="AlphaFoldDB" id="A0A9P0MRZ3"/>